<feature type="transmembrane region" description="Helical" evidence="1">
    <location>
        <begin position="98"/>
        <end position="121"/>
    </location>
</feature>
<dbReference type="AlphaFoldDB" id="A0A347UDX0"/>
<evidence type="ECO:0000256" key="1">
    <source>
        <dbReference type="SAM" id="Phobius"/>
    </source>
</evidence>
<feature type="transmembrane region" description="Helical" evidence="1">
    <location>
        <begin position="7"/>
        <end position="27"/>
    </location>
</feature>
<accession>A0A347UDX0</accession>
<keyword evidence="1" id="KW-0472">Membrane</keyword>
<dbReference type="Proteomes" id="UP000261704">
    <property type="component" value="Chromosome"/>
</dbReference>
<dbReference type="RefSeq" id="WP_118941706.1">
    <property type="nucleotide sequence ID" value="NZ_CP032125.1"/>
</dbReference>
<organism evidence="2 3">
    <name type="scientific">Profundibacter amoris</name>
    <dbReference type="NCBI Taxonomy" id="2171755"/>
    <lineage>
        <taxon>Bacteria</taxon>
        <taxon>Pseudomonadati</taxon>
        <taxon>Pseudomonadota</taxon>
        <taxon>Alphaproteobacteria</taxon>
        <taxon>Rhodobacterales</taxon>
        <taxon>Paracoccaceae</taxon>
        <taxon>Profundibacter</taxon>
    </lineage>
</organism>
<sequence>MRLVFWLIFAVTMGIYLTMVLWSLPYITAEANGLLPFDLRLIGYGFDDAAFFREAISEEGRQFYLTVQQSLDGAYPGLMAVTLVMAFNMLFQGFGRYVASGIAVLAAIFDYLENAAVAGMLKAALIDVTPDMVARANMWTVLKSATSTLAFAALLVGLVVAWRRKRKVAG</sequence>
<reference evidence="2 3" key="1">
    <citation type="submission" date="2018-09" db="EMBL/GenBank/DDBJ databases">
        <title>Profundibacter amoris BAR1 gen. nov., sp. nov., a new member of the Roseobacter clade isolated at Lokis Castle Vent Field on the Arctic Mid-Oceanic Ridge.</title>
        <authorList>
            <person name="Le Moine Bauer S."/>
            <person name="Sjoeberg A.G."/>
            <person name="L'Haridon S."/>
            <person name="Stokke R."/>
            <person name="Roalkvam I."/>
            <person name="Steen I.H."/>
            <person name="Dahle H."/>
        </authorList>
    </citation>
    <scope>NUCLEOTIDE SEQUENCE [LARGE SCALE GENOMIC DNA]</scope>
    <source>
        <strain evidence="2 3">BAR1</strain>
    </source>
</reference>
<keyword evidence="1" id="KW-1133">Transmembrane helix</keyword>
<gene>
    <name evidence="2" type="ORF">BAR1_03355</name>
</gene>
<feature type="transmembrane region" description="Helical" evidence="1">
    <location>
        <begin position="141"/>
        <end position="162"/>
    </location>
</feature>
<proteinExistence type="predicted"/>
<dbReference type="KEGG" id="pamo:BAR1_03355"/>
<dbReference type="OrthoDB" id="5198105at2"/>
<keyword evidence="1" id="KW-0812">Transmembrane</keyword>
<evidence type="ECO:0000313" key="3">
    <source>
        <dbReference type="Proteomes" id="UP000261704"/>
    </source>
</evidence>
<dbReference type="EMBL" id="CP032125">
    <property type="protein sequence ID" value="AXX97048.1"/>
    <property type="molecule type" value="Genomic_DNA"/>
</dbReference>
<protein>
    <recommendedName>
        <fullName evidence="4">DUF4149 domain-containing protein</fullName>
    </recommendedName>
</protein>
<keyword evidence="3" id="KW-1185">Reference proteome</keyword>
<name>A0A347UDX0_9RHOB</name>
<evidence type="ECO:0008006" key="4">
    <source>
        <dbReference type="Google" id="ProtNLM"/>
    </source>
</evidence>
<feature type="transmembrane region" description="Helical" evidence="1">
    <location>
        <begin position="73"/>
        <end position="91"/>
    </location>
</feature>
<evidence type="ECO:0000313" key="2">
    <source>
        <dbReference type="EMBL" id="AXX97048.1"/>
    </source>
</evidence>